<comment type="catalytic activity">
    <reaction evidence="6">
        <text>2 superoxide + 2 H(+) = H2O2 + O2</text>
        <dbReference type="Rhea" id="RHEA:20696"/>
        <dbReference type="ChEBI" id="CHEBI:15378"/>
        <dbReference type="ChEBI" id="CHEBI:15379"/>
        <dbReference type="ChEBI" id="CHEBI:16240"/>
        <dbReference type="ChEBI" id="CHEBI:18421"/>
        <dbReference type="EC" id="1.15.1.1"/>
    </reaction>
</comment>
<dbReference type="PROSITE" id="PS00088">
    <property type="entry name" value="SOD_MN"/>
    <property type="match status" value="1"/>
</dbReference>
<dbReference type="GO" id="GO:0004784">
    <property type="term" value="F:superoxide dismutase activity"/>
    <property type="evidence" value="ECO:0007669"/>
    <property type="project" value="UniProtKB-EC"/>
</dbReference>
<feature type="domain" description="Manganese/iron superoxide dismutase C-terminal" evidence="8">
    <location>
        <begin position="99"/>
        <end position="200"/>
    </location>
</feature>
<dbReference type="PIRSF" id="PIRSF000349">
    <property type="entry name" value="SODismutase"/>
    <property type="match status" value="1"/>
</dbReference>
<dbReference type="InterPro" id="IPR036314">
    <property type="entry name" value="SOD_C_sf"/>
</dbReference>
<comment type="similarity">
    <text evidence="1 6">Belongs to the iron/manganese superoxide dismutase family.</text>
</comment>
<dbReference type="PANTHER" id="PTHR43595:SF2">
    <property type="entry name" value="SMALL RIBOSOMAL SUBUNIT PROTEIN MS42"/>
    <property type="match status" value="1"/>
</dbReference>
<dbReference type="PANTHER" id="PTHR43595">
    <property type="entry name" value="37S RIBOSOMAL PROTEIN S26, MITOCHONDRIAL"/>
    <property type="match status" value="1"/>
</dbReference>
<evidence type="ECO:0000256" key="5">
    <source>
        <dbReference type="PIRSR" id="PIRSR000349-1"/>
    </source>
</evidence>
<evidence type="ECO:0000259" key="7">
    <source>
        <dbReference type="Pfam" id="PF00081"/>
    </source>
</evidence>
<dbReference type="OrthoDB" id="32917at2157"/>
<dbReference type="FunFam" id="3.55.40.20:FF:000004">
    <property type="entry name" value="Superoxide dismutase [Fe]"/>
    <property type="match status" value="1"/>
</dbReference>
<dbReference type="Pfam" id="PF02777">
    <property type="entry name" value="Sod_Fe_C"/>
    <property type="match status" value="1"/>
</dbReference>
<feature type="binding site" evidence="5">
    <location>
        <position position="28"/>
    </location>
    <ligand>
        <name>Mn(2+)</name>
        <dbReference type="ChEBI" id="CHEBI:29035"/>
    </ligand>
</feature>
<evidence type="ECO:0000256" key="4">
    <source>
        <dbReference type="ARBA" id="ARBA00023002"/>
    </source>
</evidence>
<dbReference type="Pfam" id="PF00081">
    <property type="entry name" value="Sod_Fe_N"/>
    <property type="match status" value="1"/>
</dbReference>
<dbReference type="GO" id="GO:0005737">
    <property type="term" value="C:cytoplasm"/>
    <property type="evidence" value="ECO:0007669"/>
    <property type="project" value="TreeGrafter"/>
</dbReference>
<reference evidence="10" key="1">
    <citation type="submission" date="2015-03" db="EMBL/GenBank/DDBJ databases">
        <title>Characterization of two novel Thaumarchaeota isolated from the Northern Adriatic Sea.</title>
        <authorList>
            <person name="Bayer B."/>
            <person name="Vojvoda J."/>
            <person name="Offre P."/>
            <person name="Srivastava A."/>
            <person name="Elisabeth N."/>
            <person name="Garcia J.A.L."/>
            <person name="Schleper C."/>
            <person name="Herndl G.J."/>
        </authorList>
    </citation>
    <scope>NUCLEOTIDE SEQUENCE [LARGE SCALE GENOMIC DNA]</scope>
    <source>
        <strain evidence="10">NF5</strain>
    </source>
</reference>
<evidence type="ECO:0000313" key="10">
    <source>
        <dbReference type="Proteomes" id="UP000032408"/>
    </source>
</evidence>
<dbReference type="InterPro" id="IPR019833">
    <property type="entry name" value="Mn/Fe_SOD_BS"/>
</dbReference>
<dbReference type="RefSeq" id="WP_048117566.1">
    <property type="nucleotide sequence ID" value="NZ_CP011070.1"/>
</dbReference>
<dbReference type="SUPFAM" id="SSF46609">
    <property type="entry name" value="Fe,Mn superoxide dismutase (SOD), N-terminal domain"/>
    <property type="match status" value="1"/>
</dbReference>
<comment type="function">
    <text evidence="6">Destroys radicals which are normally produced within the cells and which are toxic to biological systems.</text>
</comment>
<dbReference type="FunFam" id="1.10.287.990:FF:000001">
    <property type="entry name" value="Superoxide dismutase"/>
    <property type="match status" value="1"/>
</dbReference>
<organism evidence="9 10">
    <name type="scientific">Nitrosopumilus adriaticus</name>
    <dbReference type="NCBI Taxonomy" id="1580092"/>
    <lineage>
        <taxon>Archaea</taxon>
        <taxon>Nitrososphaerota</taxon>
        <taxon>Nitrososphaeria</taxon>
        <taxon>Nitrosopumilales</taxon>
        <taxon>Nitrosopumilaceae</taxon>
        <taxon>Nitrosopumilus</taxon>
    </lineage>
</organism>
<dbReference type="InterPro" id="IPR019832">
    <property type="entry name" value="Mn/Fe_SOD_C"/>
</dbReference>
<protein>
    <recommendedName>
        <fullName evidence="2 6">Superoxide dismutase</fullName>
        <ecNumber evidence="2 6">1.15.1.1</ecNumber>
    </recommendedName>
</protein>
<evidence type="ECO:0000256" key="1">
    <source>
        <dbReference type="ARBA" id="ARBA00008714"/>
    </source>
</evidence>
<evidence type="ECO:0000256" key="3">
    <source>
        <dbReference type="ARBA" id="ARBA00022723"/>
    </source>
</evidence>
<dbReference type="SUPFAM" id="SSF54719">
    <property type="entry name" value="Fe,Mn superoxide dismutase (SOD), C-terminal domain"/>
    <property type="match status" value="1"/>
</dbReference>
<reference evidence="9 10" key="2">
    <citation type="journal article" date="2016" name="ISME J.">
        <title>Physiological and genomic characterization of two novel marine thaumarchaeal strains indicates niche differentiation.</title>
        <authorList>
            <person name="Bayer B."/>
            <person name="Vojvoda J."/>
            <person name="Offre P."/>
            <person name="Alves R.J."/>
            <person name="Elisabeth N.H."/>
            <person name="Garcia J.A."/>
            <person name="Volland J.M."/>
            <person name="Srivastava A."/>
            <person name="Schleper C."/>
            <person name="Herndl G.J."/>
        </authorList>
    </citation>
    <scope>NUCLEOTIDE SEQUENCE [LARGE SCALE GENOMIC DNA]</scope>
    <source>
        <strain evidence="9 10">NF5</strain>
    </source>
</reference>
<dbReference type="InterPro" id="IPR001189">
    <property type="entry name" value="Mn/Fe_SOD"/>
</dbReference>
<evidence type="ECO:0000256" key="2">
    <source>
        <dbReference type="ARBA" id="ARBA00012682"/>
    </source>
</evidence>
<gene>
    <name evidence="9" type="primary">sodA</name>
    <name evidence="9" type="ORF">NADRNF5_1845</name>
</gene>
<evidence type="ECO:0000313" key="9">
    <source>
        <dbReference type="EMBL" id="AJW71523.1"/>
    </source>
</evidence>
<dbReference type="EC" id="1.15.1.1" evidence="2 6"/>
<sequence>MSDFVLPKLPYAYDALEPYIDAQTMEIHHSKHHQAYTNGLNDTWEDMSKDNQDLALLIILSDLDQLKPEVRGRINFHGGGYTNHELFWKSMKPGGGGEPSGPLKDEIVKEFGSFEKFKEVFSSKTAAIQGSGWGWLIYDPKSKKIKFKTTENQDSPITEELIPLLGLDVWEHAYYLKYENKRPDYIAAWWNVVNWEEIEGRFARAPQDAKAFFTRNRT</sequence>
<dbReference type="Gene3D" id="1.10.287.990">
    <property type="entry name" value="Fe,Mn superoxide dismutase (SOD) domain"/>
    <property type="match status" value="1"/>
</dbReference>
<keyword evidence="10" id="KW-1185">Reference proteome</keyword>
<dbReference type="EMBL" id="CP011070">
    <property type="protein sequence ID" value="AJW71523.1"/>
    <property type="molecule type" value="Genomic_DNA"/>
</dbReference>
<dbReference type="InterPro" id="IPR019831">
    <property type="entry name" value="Mn/Fe_SOD_N"/>
</dbReference>
<dbReference type="Proteomes" id="UP000032408">
    <property type="component" value="Chromosome"/>
</dbReference>
<accession>A0A0D5C4P1</accession>
<dbReference type="AlphaFoldDB" id="A0A0D5C4P1"/>
<keyword evidence="3 5" id="KW-0479">Metal-binding</keyword>
<dbReference type="STRING" id="1580092.NADRNF5_1845"/>
<name>A0A0D5C4P1_9ARCH</name>
<dbReference type="KEGG" id="nin:NADRNF5_1845"/>
<dbReference type="PRINTS" id="PR01703">
    <property type="entry name" value="MNSODISMTASE"/>
</dbReference>
<proteinExistence type="inferred from homology"/>
<feature type="binding site" evidence="5">
    <location>
        <position position="84"/>
    </location>
    <ligand>
        <name>Mn(2+)</name>
        <dbReference type="ChEBI" id="CHEBI:29035"/>
    </ligand>
</feature>
<feature type="domain" description="Manganese/iron superoxide dismutase N-terminal" evidence="7">
    <location>
        <begin position="4"/>
        <end position="92"/>
    </location>
</feature>
<feature type="binding site" evidence="5">
    <location>
        <position position="172"/>
    </location>
    <ligand>
        <name>Mn(2+)</name>
        <dbReference type="ChEBI" id="CHEBI:29035"/>
    </ligand>
</feature>
<dbReference type="GeneID" id="24821012"/>
<dbReference type="HOGENOM" id="CLU_031625_0_1_2"/>
<evidence type="ECO:0000256" key="6">
    <source>
        <dbReference type="RuleBase" id="RU000414"/>
    </source>
</evidence>
<dbReference type="InterPro" id="IPR036324">
    <property type="entry name" value="Mn/Fe_SOD_N_sf"/>
</dbReference>
<dbReference type="Gene3D" id="3.55.40.20">
    <property type="entry name" value="Iron/manganese superoxide dismutase, C-terminal domain"/>
    <property type="match status" value="1"/>
</dbReference>
<dbReference type="GO" id="GO:0046872">
    <property type="term" value="F:metal ion binding"/>
    <property type="evidence" value="ECO:0007669"/>
    <property type="project" value="UniProtKB-KW"/>
</dbReference>
<keyword evidence="4 6" id="KW-0560">Oxidoreductase</keyword>
<evidence type="ECO:0000259" key="8">
    <source>
        <dbReference type="Pfam" id="PF02777"/>
    </source>
</evidence>
<feature type="binding site" evidence="5">
    <location>
        <position position="168"/>
    </location>
    <ligand>
        <name>Mn(2+)</name>
        <dbReference type="ChEBI" id="CHEBI:29035"/>
    </ligand>
</feature>